<reference evidence="2 3" key="1">
    <citation type="journal article" date="2024" name="IMA Fungus">
        <title>IMA Genome - F19 : A genome assembly and annotation guide to empower mycologists, including annotated draft genome sequences of Ceratocystis pirilliformis, Diaporthe australafricana, Fusarium ophioides, Paecilomyces lecythidis, and Sporothrix stenoceras.</title>
        <authorList>
            <person name="Aylward J."/>
            <person name="Wilson A.M."/>
            <person name="Visagie C.M."/>
            <person name="Spraker J."/>
            <person name="Barnes I."/>
            <person name="Buitendag C."/>
            <person name="Ceriani C."/>
            <person name="Del Mar Angel L."/>
            <person name="du Plessis D."/>
            <person name="Fuchs T."/>
            <person name="Gasser K."/>
            <person name="Kramer D."/>
            <person name="Li W."/>
            <person name="Munsamy K."/>
            <person name="Piso A."/>
            <person name="Price J.L."/>
            <person name="Sonnekus B."/>
            <person name="Thomas C."/>
            <person name="van der Nest A."/>
            <person name="van Dijk A."/>
            <person name="van Heerden A."/>
            <person name="van Vuuren N."/>
            <person name="Yilmaz N."/>
            <person name="Duong T.A."/>
            <person name="van der Merwe N.A."/>
            <person name="Wingfield M.J."/>
            <person name="Wingfield B.D."/>
        </authorList>
    </citation>
    <scope>NUCLEOTIDE SEQUENCE [LARGE SCALE GENOMIC DNA]</scope>
    <source>
        <strain evidence="2 3">CMW 5346</strain>
    </source>
</reference>
<comment type="caution">
    <text evidence="2">The sequence shown here is derived from an EMBL/GenBank/DDBJ whole genome shotgun (WGS) entry which is preliminary data.</text>
</comment>
<evidence type="ECO:0000313" key="3">
    <source>
        <dbReference type="Proteomes" id="UP001583186"/>
    </source>
</evidence>
<dbReference type="SUPFAM" id="SSF50129">
    <property type="entry name" value="GroES-like"/>
    <property type="match status" value="1"/>
</dbReference>
<dbReference type="InterPro" id="IPR011032">
    <property type="entry name" value="GroES-like_sf"/>
</dbReference>
<dbReference type="SMART" id="SM00829">
    <property type="entry name" value="PKS_ER"/>
    <property type="match status" value="1"/>
</dbReference>
<dbReference type="InterPro" id="IPR013154">
    <property type="entry name" value="ADH-like_N"/>
</dbReference>
<dbReference type="SUPFAM" id="SSF51735">
    <property type="entry name" value="NAD(P)-binding Rossmann-fold domains"/>
    <property type="match status" value="1"/>
</dbReference>
<dbReference type="Gene3D" id="3.90.180.10">
    <property type="entry name" value="Medium-chain alcohol dehydrogenases, catalytic domain"/>
    <property type="match status" value="1"/>
</dbReference>
<dbReference type="Pfam" id="PF08240">
    <property type="entry name" value="ADH_N"/>
    <property type="match status" value="1"/>
</dbReference>
<dbReference type="PANTHER" id="PTHR11695:SF294">
    <property type="entry name" value="RETICULON-4-INTERACTING PROTEIN 1, MITOCHONDRIAL"/>
    <property type="match status" value="1"/>
</dbReference>
<dbReference type="Pfam" id="PF13602">
    <property type="entry name" value="ADH_zinc_N_2"/>
    <property type="match status" value="1"/>
</dbReference>
<keyword evidence="3" id="KW-1185">Reference proteome</keyword>
<evidence type="ECO:0000259" key="1">
    <source>
        <dbReference type="SMART" id="SM00829"/>
    </source>
</evidence>
<feature type="domain" description="Enoyl reductase (ER)" evidence="1">
    <location>
        <begin position="22"/>
        <end position="351"/>
    </location>
</feature>
<sequence length="356" mass="37907">MSAPATPVLPPTMRAWVRTKRGLPKNTLRLASDIPTPACPAGSSSDVLIRVSHVALQFNSEFFLNLLPPVPCFGSRTWVPELEFSGEVVAAGSNAPPEVRDVGTRVVAFQTIPGLALGYGVLAEYVRLPGTQAAPLPEAVDFIQASGVTGAGCTALKLMRKSGVKQGQRVLVNGASGSVGSVLIQTLKVRGIYVVGIASGPNEAMVRGWGADEFVDYRAHGESLPTFLTETYGAKPFDFIMDCAGTQALFAGSPGYLKPEGALLNIGALEGVFKTTGNLLSNLFRPAWLGGVPRRYIFFSSPPMREDAVILTQLMGEGKLKVPVDSVFDMKDLLASYERVATKRARGKVVINVRAD</sequence>
<dbReference type="InterPro" id="IPR050700">
    <property type="entry name" value="YIM1/Zinc_Alcohol_DH_Fams"/>
</dbReference>
<protein>
    <submittedName>
        <fullName evidence="2">Secondary metabolism biosynthetic enzyme</fullName>
    </submittedName>
</protein>
<gene>
    <name evidence="2" type="ORF">Sste5346_009570</name>
</gene>
<name>A0ABR3YJU8_9PEZI</name>
<evidence type="ECO:0000313" key="2">
    <source>
        <dbReference type="EMBL" id="KAL1888453.1"/>
    </source>
</evidence>
<accession>A0ABR3YJU8</accession>
<organism evidence="2 3">
    <name type="scientific">Sporothrix stenoceras</name>
    <dbReference type="NCBI Taxonomy" id="5173"/>
    <lineage>
        <taxon>Eukaryota</taxon>
        <taxon>Fungi</taxon>
        <taxon>Dikarya</taxon>
        <taxon>Ascomycota</taxon>
        <taxon>Pezizomycotina</taxon>
        <taxon>Sordariomycetes</taxon>
        <taxon>Sordariomycetidae</taxon>
        <taxon>Ophiostomatales</taxon>
        <taxon>Ophiostomataceae</taxon>
        <taxon>Sporothrix</taxon>
    </lineage>
</organism>
<dbReference type="CDD" id="cd08267">
    <property type="entry name" value="MDR1"/>
    <property type="match status" value="1"/>
</dbReference>
<proteinExistence type="predicted"/>
<dbReference type="Gene3D" id="3.40.50.720">
    <property type="entry name" value="NAD(P)-binding Rossmann-like Domain"/>
    <property type="match status" value="1"/>
</dbReference>
<dbReference type="PANTHER" id="PTHR11695">
    <property type="entry name" value="ALCOHOL DEHYDROGENASE RELATED"/>
    <property type="match status" value="1"/>
</dbReference>
<dbReference type="Proteomes" id="UP001583186">
    <property type="component" value="Unassembled WGS sequence"/>
</dbReference>
<dbReference type="InterPro" id="IPR020843">
    <property type="entry name" value="ER"/>
</dbReference>
<dbReference type="EMBL" id="JAWCUI010000092">
    <property type="protein sequence ID" value="KAL1888453.1"/>
    <property type="molecule type" value="Genomic_DNA"/>
</dbReference>
<dbReference type="InterPro" id="IPR036291">
    <property type="entry name" value="NAD(P)-bd_dom_sf"/>
</dbReference>